<dbReference type="SUPFAM" id="SSF46689">
    <property type="entry name" value="Homeodomain-like"/>
    <property type="match status" value="1"/>
</dbReference>
<comment type="caution">
    <text evidence="6">The sequence shown here is derived from an EMBL/GenBank/DDBJ whole genome shotgun (WGS) entry which is preliminary data.</text>
</comment>
<keyword evidence="4" id="KW-0472">Membrane</keyword>
<dbReference type="PRINTS" id="PR00032">
    <property type="entry name" value="HTHARAC"/>
</dbReference>
<dbReference type="InterPro" id="IPR009057">
    <property type="entry name" value="Homeodomain-like_sf"/>
</dbReference>
<evidence type="ECO:0000256" key="4">
    <source>
        <dbReference type="SAM" id="Phobius"/>
    </source>
</evidence>
<keyword evidence="3" id="KW-0804">Transcription</keyword>
<keyword evidence="4" id="KW-0812">Transmembrane</keyword>
<protein>
    <submittedName>
        <fullName evidence="6">Helix-turn-helix transcriptional regulator</fullName>
    </submittedName>
</protein>
<keyword evidence="4" id="KW-1133">Transmembrane helix</keyword>
<feature type="transmembrane region" description="Helical" evidence="4">
    <location>
        <begin position="299"/>
        <end position="319"/>
    </location>
</feature>
<dbReference type="InterPro" id="IPR020449">
    <property type="entry name" value="Tscrpt_reg_AraC-type_HTH"/>
</dbReference>
<keyword evidence="2" id="KW-0238">DNA-binding</keyword>
<evidence type="ECO:0000256" key="2">
    <source>
        <dbReference type="ARBA" id="ARBA00023125"/>
    </source>
</evidence>
<evidence type="ECO:0000313" key="6">
    <source>
        <dbReference type="EMBL" id="MCU6792061.1"/>
    </source>
</evidence>
<dbReference type="PROSITE" id="PS01124">
    <property type="entry name" value="HTH_ARAC_FAMILY_2"/>
    <property type="match status" value="1"/>
</dbReference>
<dbReference type="InterPro" id="IPR018060">
    <property type="entry name" value="HTH_AraC"/>
</dbReference>
<organism evidence="6 7">
    <name type="scientific">Paenibacillus baimaensis</name>
    <dbReference type="NCBI Taxonomy" id="2982185"/>
    <lineage>
        <taxon>Bacteria</taxon>
        <taxon>Bacillati</taxon>
        <taxon>Bacillota</taxon>
        <taxon>Bacilli</taxon>
        <taxon>Bacillales</taxon>
        <taxon>Paenibacillaceae</taxon>
        <taxon>Paenibacillus</taxon>
    </lineage>
</organism>
<dbReference type="RefSeq" id="WP_262683459.1">
    <property type="nucleotide sequence ID" value="NZ_JAOQIO010000016.1"/>
</dbReference>
<accession>A0ABT2UBR4</accession>
<evidence type="ECO:0000256" key="3">
    <source>
        <dbReference type="ARBA" id="ARBA00023163"/>
    </source>
</evidence>
<name>A0ABT2UBR4_9BACL</name>
<gene>
    <name evidence="6" type="ORF">OB236_07965</name>
</gene>
<feature type="transmembrane region" description="Helical" evidence="4">
    <location>
        <begin position="20"/>
        <end position="43"/>
    </location>
</feature>
<dbReference type="Proteomes" id="UP001652445">
    <property type="component" value="Unassembled WGS sequence"/>
</dbReference>
<dbReference type="SMART" id="SM00342">
    <property type="entry name" value="HTH_ARAC"/>
    <property type="match status" value="1"/>
</dbReference>
<dbReference type="EMBL" id="JAOQIO010000016">
    <property type="protein sequence ID" value="MCU6792061.1"/>
    <property type="molecule type" value="Genomic_DNA"/>
</dbReference>
<reference evidence="6 7" key="1">
    <citation type="submission" date="2022-09" db="EMBL/GenBank/DDBJ databases">
        <authorList>
            <person name="Han X.L."/>
            <person name="Wang Q."/>
            <person name="Lu T."/>
        </authorList>
    </citation>
    <scope>NUCLEOTIDE SEQUENCE [LARGE SCALE GENOMIC DNA]</scope>
    <source>
        <strain evidence="6 7">WQ 127069</strain>
    </source>
</reference>
<dbReference type="PANTHER" id="PTHR43280:SF10">
    <property type="entry name" value="REGULATORY PROTEIN POCR"/>
    <property type="match status" value="1"/>
</dbReference>
<dbReference type="PANTHER" id="PTHR43280">
    <property type="entry name" value="ARAC-FAMILY TRANSCRIPTIONAL REGULATOR"/>
    <property type="match status" value="1"/>
</dbReference>
<sequence>MGLTRNPFNKRSVLVTWFVSYVSVLLVPMLISGLIYTATWHVVEAEVNRSNESILGQTEQAIDNSLLGIERLSIEIALNKRVAGFMNTTLPLTDSDRYDLFNIVNDLRVYKVANDYIEQIFVYYKNSDTVLSTREHMDSRTLYRSVRGSEDKSYEQWKAFFDKRYMKEYVPMQYGDGEQVEKAIVYAKSATLDNSDQSGAVILIVIKDSKLLGSMMPAPNASLAILDSQNRLVASKGLVQSPAFLTYDRLVDAKGLFYEEDNGNRLALSYTTSEITGWKYVSIIPAELFDDKMLYLKKLIIMSLVLCILIGGLVAYIYLRRNYTPISLLIRSFSLKSGVSFDEGSNEYLYLQAALNNTFDEKEKIDSRLMQHSDVIRASFLQGLLKGRLDHNIPLHESLAAHDLRIVSTDFAVLLFHIETYGKFQAEGTADPRKIKLLHFIILNVAEDVAGEQHQAFTTEMDNMSVCIVNFAAQPDEMELKLMAERVQSFLFDHFHVHLTVSISGIHHDLYAIPTAYQETLEAMEYRMVMGSGEIIRYAELPIPRASGEPGSYYYPLHVEQQLINFVKIGDFERSRELIEEIIRSNVGEIPISVSFAKCLMFDLISTLLKTMSELHTVDKSKVLEHADPIERLIGCETIKDMQAQIVEVLEQVCSTVANDHRHMHNPLAGQIIEYVQANFCNSNLNISMIGEAFSLTPSYVSKQFKTYTGEALLDYINKTRMEEAKKLLALQNLTVTEIAGRVGYADINTFNRIFKKLEGITPGKYKDLQ</sequence>
<dbReference type="Pfam" id="PF12833">
    <property type="entry name" value="HTH_18"/>
    <property type="match status" value="1"/>
</dbReference>
<evidence type="ECO:0000256" key="1">
    <source>
        <dbReference type="ARBA" id="ARBA00023015"/>
    </source>
</evidence>
<dbReference type="Gene3D" id="1.10.10.60">
    <property type="entry name" value="Homeodomain-like"/>
    <property type="match status" value="2"/>
</dbReference>
<evidence type="ECO:0000313" key="7">
    <source>
        <dbReference type="Proteomes" id="UP001652445"/>
    </source>
</evidence>
<keyword evidence="1" id="KW-0805">Transcription regulation</keyword>
<feature type="domain" description="HTH araC/xylS-type" evidence="5">
    <location>
        <begin position="670"/>
        <end position="769"/>
    </location>
</feature>
<proteinExistence type="predicted"/>
<keyword evidence="7" id="KW-1185">Reference proteome</keyword>
<evidence type="ECO:0000259" key="5">
    <source>
        <dbReference type="PROSITE" id="PS01124"/>
    </source>
</evidence>